<dbReference type="PANTHER" id="PTHR13161">
    <property type="entry name" value="SPLICING FACTOR SUPPRESSOR OF WHITE APRICOT"/>
    <property type="match status" value="1"/>
</dbReference>
<name>A0A1I8A530_9BILA</name>
<dbReference type="InterPro" id="IPR019147">
    <property type="entry name" value="SWAP_N_domain"/>
</dbReference>
<dbReference type="InterPro" id="IPR040397">
    <property type="entry name" value="SWAP"/>
</dbReference>
<feature type="compositionally biased region" description="Basic and acidic residues" evidence="7">
    <location>
        <begin position="281"/>
        <end position="291"/>
    </location>
</feature>
<evidence type="ECO:0000256" key="4">
    <source>
        <dbReference type="ARBA" id="ARBA00023015"/>
    </source>
</evidence>
<evidence type="ECO:0000256" key="3">
    <source>
        <dbReference type="ARBA" id="ARBA00022884"/>
    </source>
</evidence>
<feature type="compositionally biased region" description="Basic residues" evidence="7">
    <location>
        <begin position="522"/>
        <end position="532"/>
    </location>
</feature>
<evidence type="ECO:0000256" key="2">
    <source>
        <dbReference type="ARBA" id="ARBA00022737"/>
    </source>
</evidence>
<dbReference type="SUPFAM" id="SSF109905">
    <property type="entry name" value="Surp module (SWAP domain)"/>
    <property type="match status" value="1"/>
</dbReference>
<feature type="compositionally biased region" description="Basic and acidic residues" evidence="7">
    <location>
        <begin position="1"/>
        <end position="20"/>
    </location>
</feature>
<evidence type="ECO:0000313" key="10">
    <source>
        <dbReference type="WBParaSite" id="L893_g32653.t2"/>
    </source>
</evidence>
<organism evidence="9 10">
    <name type="scientific">Steinernema glaseri</name>
    <dbReference type="NCBI Taxonomy" id="37863"/>
    <lineage>
        <taxon>Eukaryota</taxon>
        <taxon>Metazoa</taxon>
        <taxon>Ecdysozoa</taxon>
        <taxon>Nematoda</taxon>
        <taxon>Chromadorea</taxon>
        <taxon>Rhabditida</taxon>
        <taxon>Tylenchina</taxon>
        <taxon>Panagrolaimomorpha</taxon>
        <taxon>Strongyloidoidea</taxon>
        <taxon>Steinernematidae</taxon>
        <taxon>Steinernema</taxon>
    </lineage>
</organism>
<feature type="compositionally biased region" description="Acidic residues" evidence="7">
    <location>
        <begin position="165"/>
        <end position="178"/>
    </location>
</feature>
<feature type="region of interest" description="Disordered" evidence="7">
    <location>
        <begin position="315"/>
        <end position="343"/>
    </location>
</feature>
<feature type="region of interest" description="Disordered" evidence="7">
    <location>
        <begin position="143"/>
        <end position="190"/>
    </location>
</feature>
<protein>
    <submittedName>
        <fullName evidence="10">SURP motif domain-containing protein</fullName>
    </submittedName>
</protein>
<dbReference type="PANTHER" id="PTHR13161:SF15">
    <property type="entry name" value="SPLICING FACTOR, SUPPRESSOR OF WHITE-APRICOT HOMOLOG"/>
    <property type="match status" value="1"/>
</dbReference>
<evidence type="ECO:0000313" key="9">
    <source>
        <dbReference type="Proteomes" id="UP000095287"/>
    </source>
</evidence>
<evidence type="ECO:0000256" key="7">
    <source>
        <dbReference type="SAM" id="MobiDB-lite"/>
    </source>
</evidence>
<feature type="region of interest" description="Disordered" evidence="7">
    <location>
        <begin position="512"/>
        <end position="532"/>
    </location>
</feature>
<feature type="compositionally biased region" description="Polar residues" evidence="7">
    <location>
        <begin position="382"/>
        <end position="401"/>
    </location>
</feature>
<dbReference type="GO" id="GO:0000395">
    <property type="term" value="P:mRNA 5'-splice site recognition"/>
    <property type="evidence" value="ECO:0007669"/>
    <property type="project" value="TreeGrafter"/>
</dbReference>
<dbReference type="SMART" id="SM01141">
    <property type="entry name" value="DRY_EERY"/>
    <property type="match status" value="1"/>
</dbReference>
<keyword evidence="2" id="KW-0677">Repeat</keyword>
<keyword evidence="6" id="KW-0508">mRNA splicing</keyword>
<dbReference type="PROSITE" id="PS50128">
    <property type="entry name" value="SURP"/>
    <property type="match status" value="1"/>
</dbReference>
<dbReference type="InterPro" id="IPR035967">
    <property type="entry name" value="SWAP/Surp_sf"/>
</dbReference>
<dbReference type="AlphaFoldDB" id="A0A1I8A530"/>
<reference evidence="10" key="1">
    <citation type="submission" date="2016-11" db="UniProtKB">
        <authorList>
            <consortium name="WormBaseParasite"/>
        </authorList>
    </citation>
    <scope>IDENTIFICATION</scope>
</reference>
<dbReference type="SMART" id="SM00648">
    <property type="entry name" value="SWAP"/>
    <property type="match status" value="1"/>
</dbReference>
<keyword evidence="4" id="KW-0805">Transcription regulation</keyword>
<dbReference type="Pfam" id="PF01805">
    <property type="entry name" value="Surp"/>
    <property type="match status" value="1"/>
</dbReference>
<dbReference type="Gene3D" id="1.10.10.790">
    <property type="entry name" value="Surp module"/>
    <property type="match status" value="1"/>
</dbReference>
<keyword evidence="5" id="KW-0804">Transcription</keyword>
<feature type="region of interest" description="Disordered" evidence="7">
    <location>
        <begin position="361"/>
        <end position="437"/>
    </location>
</feature>
<proteinExistence type="predicted"/>
<keyword evidence="1" id="KW-0507">mRNA processing</keyword>
<evidence type="ECO:0000256" key="1">
    <source>
        <dbReference type="ARBA" id="ARBA00022664"/>
    </source>
</evidence>
<dbReference type="InterPro" id="IPR000061">
    <property type="entry name" value="Surp"/>
</dbReference>
<evidence type="ECO:0000259" key="8">
    <source>
        <dbReference type="PROSITE" id="PS50128"/>
    </source>
</evidence>
<dbReference type="GO" id="GO:0003723">
    <property type="term" value="F:RNA binding"/>
    <property type="evidence" value="ECO:0007669"/>
    <property type="project" value="UniProtKB-KW"/>
</dbReference>
<accession>A0A1I8A530</accession>
<sequence length="532" mass="59564">MDESSEYRDVKTRTDKRSPEQAEMDNGPVVFGYNCKMFPAQASTSSEEGALIAHCINGEQVNVDRFCGRHSYRRSALTRVIQPNIVCFCRLEGVSYDCRLHLTSVSEEDAQQNLEEKLEDDLEEIACDDERYRDLQHQLADEIKRGGTSGHNEISYDYGSTESGDQVEEDQSDAEPYEVPDGFKLPTGVTKPISMKQHNVIEKTARYVTQHGAQMEIVIKARQQAKSDKFAFLEFDNPLNSYYKVILKYMGEGRYPTTSQKGHSTVKSHKKIKKAVNVREPIAEADEHPQSDEESEDDNYLHPSLLTAPKAVSNSEANKPLIGPKPHSFVSPQINKSRSVSSLPVLSESNNVSVYEELSKTVGTSGVSDKTKDNEEPPKSLHSVSLSTTSQLHNESLQLEYTDSEPDIKHEHGGRKRKLKDSVEDADDLTGSIPLTPDMVKRQQERREKARKFMATILAQKQLARSGQKNDTPKPDAVAEEIGMDTSAMPQERPGTEPASATVDTLIQSRLQTIVGSSRRATPPRRMTRKHQ</sequence>
<keyword evidence="3" id="KW-0694">RNA-binding</keyword>
<feature type="compositionally biased region" description="Basic residues" evidence="7">
    <location>
        <begin position="264"/>
        <end position="276"/>
    </location>
</feature>
<dbReference type="Pfam" id="PF09750">
    <property type="entry name" value="DRY_EERY"/>
    <property type="match status" value="1"/>
</dbReference>
<feature type="region of interest" description="Disordered" evidence="7">
    <location>
        <begin position="257"/>
        <end position="301"/>
    </location>
</feature>
<dbReference type="WBParaSite" id="L893_g32653.t2">
    <property type="protein sequence ID" value="L893_g32653.t2"/>
    <property type="gene ID" value="L893_g32653"/>
</dbReference>
<dbReference type="Proteomes" id="UP000095287">
    <property type="component" value="Unplaced"/>
</dbReference>
<feature type="domain" description="SURP motif" evidence="8">
    <location>
        <begin position="200"/>
        <end position="243"/>
    </location>
</feature>
<evidence type="ECO:0000256" key="5">
    <source>
        <dbReference type="ARBA" id="ARBA00023163"/>
    </source>
</evidence>
<feature type="compositionally biased region" description="Basic and acidic residues" evidence="7">
    <location>
        <begin position="369"/>
        <end position="379"/>
    </location>
</feature>
<feature type="compositionally biased region" description="Polar residues" evidence="7">
    <location>
        <begin position="330"/>
        <end position="343"/>
    </location>
</feature>
<keyword evidence="9" id="KW-1185">Reference proteome</keyword>
<feature type="region of interest" description="Disordered" evidence="7">
    <location>
        <begin position="1"/>
        <end position="25"/>
    </location>
</feature>
<evidence type="ECO:0000256" key="6">
    <source>
        <dbReference type="ARBA" id="ARBA00023187"/>
    </source>
</evidence>